<feature type="domain" description="ESF1 RRM" evidence="7">
    <location>
        <begin position="166"/>
        <end position="332"/>
    </location>
</feature>
<feature type="compositionally biased region" description="Basic and acidic residues" evidence="5">
    <location>
        <begin position="211"/>
        <end position="221"/>
    </location>
</feature>
<feature type="compositionally biased region" description="Low complexity" evidence="5">
    <location>
        <begin position="395"/>
        <end position="404"/>
    </location>
</feature>
<feature type="compositionally biased region" description="Acidic residues" evidence="5">
    <location>
        <begin position="92"/>
        <end position="116"/>
    </location>
</feature>
<keyword evidence="4" id="KW-0539">Nucleus</keyword>
<evidence type="ECO:0000256" key="2">
    <source>
        <dbReference type="ARBA" id="ARBA00009087"/>
    </source>
</evidence>
<feature type="compositionally biased region" description="Acidic residues" evidence="5">
    <location>
        <begin position="128"/>
        <end position="148"/>
    </location>
</feature>
<name>A0A1Y6LVF4_ZYMTR</name>
<dbReference type="InterPro" id="IPR056750">
    <property type="entry name" value="RRM_ESF1"/>
</dbReference>
<reference evidence="8 9" key="1">
    <citation type="submission" date="2016-10" db="EMBL/GenBank/DDBJ databases">
        <authorList>
            <person name="Varghese N."/>
        </authorList>
    </citation>
    <scope>NUCLEOTIDE SEQUENCE [LARGE SCALE GENOMIC DNA]</scope>
</reference>
<proteinExistence type="inferred from homology"/>
<comment type="similarity">
    <text evidence="2">Belongs to the ESF1 family.</text>
</comment>
<dbReference type="GO" id="GO:0006364">
    <property type="term" value="P:rRNA processing"/>
    <property type="evidence" value="ECO:0007669"/>
    <property type="project" value="InterPro"/>
</dbReference>
<accession>A0A1Y6LVF4</accession>
<protein>
    <submittedName>
        <fullName evidence="8">Uncharacterized protein</fullName>
    </submittedName>
</protein>
<feature type="domain" description="NUC153" evidence="6">
    <location>
        <begin position="637"/>
        <end position="665"/>
    </location>
</feature>
<dbReference type="PANTHER" id="PTHR12202">
    <property type="entry name" value="ESF1 HOMOLOG"/>
    <property type="match status" value="1"/>
</dbReference>
<feature type="region of interest" description="Disordered" evidence="5">
    <location>
        <begin position="60"/>
        <end position="164"/>
    </location>
</feature>
<dbReference type="Pfam" id="PF08159">
    <property type="entry name" value="NUC153"/>
    <property type="match status" value="1"/>
</dbReference>
<evidence type="ECO:0000256" key="4">
    <source>
        <dbReference type="ARBA" id="ARBA00023242"/>
    </source>
</evidence>
<evidence type="ECO:0000256" key="3">
    <source>
        <dbReference type="ARBA" id="ARBA00023054"/>
    </source>
</evidence>
<feature type="compositionally biased region" description="Basic and acidic residues" evidence="5">
    <location>
        <begin position="13"/>
        <end position="29"/>
    </location>
</feature>
<feature type="compositionally biased region" description="Basic and acidic residues" evidence="5">
    <location>
        <begin position="117"/>
        <end position="127"/>
    </location>
</feature>
<dbReference type="Proteomes" id="UP000215453">
    <property type="component" value="Chromosome 9"/>
</dbReference>
<feature type="region of interest" description="Disordered" evidence="5">
    <location>
        <begin position="211"/>
        <end position="247"/>
    </location>
</feature>
<evidence type="ECO:0000313" key="8">
    <source>
        <dbReference type="EMBL" id="SMY27398.1"/>
    </source>
</evidence>
<comment type="subcellular location">
    <subcellularLocation>
        <location evidence="1">Nucleus</location>
        <location evidence="1">Nucleolus</location>
    </subcellularLocation>
</comment>
<evidence type="ECO:0000259" key="6">
    <source>
        <dbReference type="Pfam" id="PF08159"/>
    </source>
</evidence>
<feature type="compositionally biased region" description="Basic and acidic residues" evidence="5">
    <location>
        <begin position="558"/>
        <end position="576"/>
    </location>
</feature>
<evidence type="ECO:0000313" key="9">
    <source>
        <dbReference type="Proteomes" id="UP000215453"/>
    </source>
</evidence>
<keyword evidence="3" id="KW-0175">Coiled coil</keyword>
<feature type="region of interest" description="Disordered" evidence="5">
    <location>
        <begin position="385"/>
        <end position="576"/>
    </location>
</feature>
<dbReference type="GO" id="GO:0003723">
    <property type="term" value="F:RNA binding"/>
    <property type="evidence" value="ECO:0007669"/>
    <property type="project" value="TreeGrafter"/>
</dbReference>
<feature type="compositionally biased region" description="Low complexity" evidence="5">
    <location>
        <begin position="501"/>
        <end position="510"/>
    </location>
</feature>
<feature type="compositionally biased region" description="Basic and acidic residues" evidence="5">
    <location>
        <begin position="428"/>
        <end position="440"/>
    </location>
</feature>
<feature type="region of interest" description="Disordered" evidence="5">
    <location>
        <begin position="1"/>
        <end position="29"/>
    </location>
</feature>
<feature type="compositionally biased region" description="Basic and acidic residues" evidence="5">
    <location>
        <begin position="60"/>
        <end position="75"/>
    </location>
</feature>
<evidence type="ECO:0000256" key="1">
    <source>
        <dbReference type="ARBA" id="ARBA00004604"/>
    </source>
</evidence>
<dbReference type="PANTHER" id="PTHR12202:SF0">
    <property type="entry name" value="ESF1 HOMOLOG"/>
    <property type="match status" value="1"/>
</dbReference>
<evidence type="ECO:0000256" key="5">
    <source>
        <dbReference type="SAM" id="MobiDB-lite"/>
    </source>
</evidence>
<dbReference type="Pfam" id="PF25121">
    <property type="entry name" value="RRM_ESF1"/>
    <property type="match status" value="1"/>
</dbReference>
<dbReference type="EMBL" id="LT882684">
    <property type="protein sequence ID" value="SMY27398.1"/>
    <property type="molecule type" value="Genomic_DNA"/>
</dbReference>
<feature type="compositionally biased region" description="Basic residues" evidence="5">
    <location>
        <begin position="408"/>
        <end position="419"/>
    </location>
</feature>
<feature type="compositionally biased region" description="Acidic residues" evidence="5">
    <location>
        <begin position="235"/>
        <end position="247"/>
    </location>
</feature>
<sequence length="723" mass="80926">MADNRFSALNSDPRYRLPNKKESRTAVDPRFKTLFTDQEFRKKATVDRYGRKIKSDSNKKDLEKLYRLDAADQPKAKAKPGKKQDREVVGSSEEESGSEDDVDDVDVEEDDSEEELVEKRDPMRDGFSESESEEESEEESDSEAELLDDTAGVEQTEDVPMGEVSRRIAAVNLDWDNIRAADLMAVAASFAPTGGKIENVTIYPSEFGREKLQREETEGPPREIFASSQKVTAEAQDDDDDESSEDDEKIKKKLLETQASAGDEFDTAALRAYQLERLKYYYAVISCSDGSTAKALYDAMDGREYLSTANFFDLRFVPDETSFEDDTPHDECNQLPSGYRPNEFRTEALTHSKVRLTWDDDDATRKEVQKRAFSRAEMEENDLQAYIGSDDSDADSISSRISTAADRKAKKKDAQRQKMRAALGLGDEPTKSSKSYKDEPVGDMQITFTSGLTNADGGEKAAGGKKGVFENEPQDEESTRQRYIRKEKERKQARKERSKAARAGTSAGAAETSDLEEAAPALPAQKDTAEEEDPFADPFFTDPAATTAAATKAARKAAKAEKRAAREKLDAEASSRKAELSLLMQGENGEGEGVRHFDMREIEKAEKAARRKKGKFGKKPKGLEEVEKDDFQVEVEDPRFGKVFESHEYAIDPTNPRFKGTAGMKTLLEEGRKKRKFEDGLGEDGKEERKKKGKKDVGEAEERGDDVKSLVARLKDKSQKKKR</sequence>
<dbReference type="InterPro" id="IPR012580">
    <property type="entry name" value="NUC153"/>
</dbReference>
<gene>
    <name evidence="8" type="ORF">ZT1A5_G8843</name>
</gene>
<dbReference type="AlphaFoldDB" id="A0A1Y6LVF4"/>
<organism evidence="8 9">
    <name type="scientific">Zymoseptoria tritici ST99CH_1A5</name>
    <dbReference type="NCBI Taxonomy" id="1276529"/>
    <lineage>
        <taxon>Eukaryota</taxon>
        <taxon>Fungi</taxon>
        <taxon>Dikarya</taxon>
        <taxon>Ascomycota</taxon>
        <taxon>Pezizomycotina</taxon>
        <taxon>Dothideomycetes</taxon>
        <taxon>Dothideomycetidae</taxon>
        <taxon>Mycosphaerellales</taxon>
        <taxon>Mycosphaerellaceae</taxon>
        <taxon>Zymoseptoria</taxon>
    </lineage>
</organism>
<dbReference type="GO" id="GO:0005730">
    <property type="term" value="C:nucleolus"/>
    <property type="evidence" value="ECO:0007669"/>
    <property type="project" value="UniProtKB-SubCell"/>
</dbReference>
<dbReference type="InterPro" id="IPR039754">
    <property type="entry name" value="Esf1"/>
</dbReference>
<evidence type="ECO:0000259" key="7">
    <source>
        <dbReference type="Pfam" id="PF25121"/>
    </source>
</evidence>
<feature type="region of interest" description="Disordered" evidence="5">
    <location>
        <begin position="652"/>
        <end position="723"/>
    </location>
</feature>
<feature type="compositionally biased region" description="Basic and acidic residues" evidence="5">
    <location>
        <begin position="477"/>
        <end position="490"/>
    </location>
</feature>
<feature type="compositionally biased region" description="Basic and acidic residues" evidence="5">
    <location>
        <begin position="667"/>
        <end position="717"/>
    </location>
</feature>
<feature type="compositionally biased region" description="Low complexity" evidence="5">
    <location>
        <begin position="536"/>
        <end position="552"/>
    </location>
</feature>